<proteinExistence type="predicted"/>
<name>A0A1H7ZK21_9FIRM</name>
<organism evidence="1 2">
    <name type="scientific">Hydrogenoanaerobacterium saccharovorans</name>
    <dbReference type="NCBI Taxonomy" id="474960"/>
    <lineage>
        <taxon>Bacteria</taxon>
        <taxon>Bacillati</taxon>
        <taxon>Bacillota</taxon>
        <taxon>Clostridia</taxon>
        <taxon>Eubacteriales</taxon>
        <taxon>Oscillospiraceae</taxon>
        <taxon>Hydrogenoanaerobacterium</taxon>
    </lineage>
</organism>
<keyword evidence="2" id="KW-1185">Reference proteome</keyword>
<dbReference type="STRING" id="474960.SAMN05216180_0719"/>
<protein>
    <submittedName>
        <fullName evidence="1">Uncharacterized protein</fullName>
    </submittedName>
</protein>
<accession>A0A1H7ZK21</accession>
<gene>
    <name evidence="1" type="ORF">SAMN05216180_0719</name>
</gene>
<sequence length="56" mass="6723">MCAQQPQLAKMNLFVIIQMYAKIPVIYDGYFLKFNIFKSLTYRTYANNFNIVRCYI</sequence>
<evidence type="ECO:0000313" key="2">
    <source>
        <dbReference type="Proteomes" id="UP000199158"/>
    </source>
</evidence>
<dbReference type="EMBL" id="FOCG01000001">
    <property type="protein sequence ID" value="SEM58675.1"/>
    <property type="molecule type" value="Genomic_DNA"/>
</dbReference>
<evidence type="ECO:0000313" key="1">
    <source>
        <dbReference type="EMBL" id="SEM58675.1"/>
    </source>
</evidence>
<dbReference type="Proteomes" id="UP000199158">
    <property type="component" value="Unassembled WGS sequence"/>
</dbReference>
<reference evidence="1 2" key="1">
    <citation type="submission" date="2016-10" db="EMBL/GenBank/DDBJ databases">
        <authorList>
            <person name="de Groot N.N."/>
        </authorList>
    </citation>
    <scope>NUCLEOTIDE SEQUENCE [LARGE SCALE GENOMIC DNA]</scope>
    <source>
        <strain evidence="1 2">CGMCC 1.5070</strain>
    </source>
</reference>
<dbReference type="AlphaFoldDB" id="A0A1H7ZK21"/>